<dbReference type="PROSITE" id="PS01075">
    <property type="entry name" value="ACETATE_KINASE_1"/>
    <property type="match status" value="1"/>
</dbReference>
<evidence type="ECO:0000256" key="7">
    <source>
        <dbReference type="ARBA" id="ARBA00022840"/>
    </source>
</evidence>
<organism evidence="11 12">
    <name type="scientific">Deinococcus terrestris</name>
    <dbReference type="NCBI Taxonomy" id="2651870"/>
    <lineage>
        <taxon>Bacteria</taxon>
        <taxon>Thermotogati</taxon>
        <taxon>Deinococcota</taxon>
        <taxon>Deinococci</taxon>
        <taxon>Deinococcales</taxon>
        <taxon>Deinococcaceae</taxon>
        <taxon>Deinococcus</taxon>
    </lineage>
</organism>
<protein>
    <recommendedName>
        <fullName evidence="9">Acetate kinase</fullName>
        <ecNumber evidence="9">2.7.2.1</ecNumber>
    </recommendedName>
    <alternativeName>
        <fullName evidence="9">Acetokinase</fullName>
    </alternativeName>
</protein>
<dbReference type="CDD" id="cd24010">
    <property type="entry name" value="ASKHA_NBD_AcK_PK"/>
    <property type="match status" value="1"/>
</dbReference>
<comment type="subcellular location">
    <subcellularLocation>
        <location evidence="9">Cytoplasm</location>
    </subcellularLocation>
</comment>
<feature type="binding site" evidence="9">
    <location>
        <begin position="325"/>
        <end position="329"/>
    </location>
    <ligand>
        <name>ATP</name>
        <dbReference type="ChEBI" id="CHEBI:30616"/>
    </ligand>
</feature>
<gene>
    <name evidence="9" type="primary">ackA</name>
    <name evidence="11" type="ORF">F8S09_10200</name>
</gene>
<dbReference type="AlphaFoldDB" id="A0A7X1NWF9"/>
<dbReference type="NCBIfam" id="TIGR00016">
    <property type="entry name" value="ackA"/>
    <property type="match status" value="1"/>
</dbReference>
<dbReference type="Gene3D" id="3.30.420.40">
    <property type="match status" value="2"/>
</dbReference>
<dbReference type="GO" id="GO:0006083">
    <property type="term" value="P:acetate metabolic process"/>
    <property type="evidence" value="ECO:0007669"/>
    <property type="project" value="TreeGrafter"/>
</dbReference>
<keyword evidence="4 9" id="KW-0479">Metal-binding</keyword>
<dbReference type="InterPro" id="IPR043129">
    <property type="entry name" value="ATPase_NBD"/>
</dbReference>
<evidence type="ECO:0000256" key="9">
    <source>
        <dbReference type="HAMAP-Rule" id="MF_00020"/>
    </source>
</evidence>
<dbReference type="InterPro" id="IPR000890">
    <property type="entry name" value="Aliphatic_acid_kin_short-chain"/>
</dbReference>
<dbReference type="UniPathway" id="UPA00340">
    <property type="reaction ID" value="UER00458"/>
</dbReference>
<keyword evidence="3 9" id="KW-0808">Transferase</keyword>
<dbReference type="PANTHER" id="PTHR21060:SF21">
    <property type="entry name" value="ACETATE KINASE"/>
    <property type="match status" value="1"/>
</dbReference>
<feature type="binding site" evidence="9">
    <location>
        <position position="85"/>
    </location>
    <ligand>
        <name>substrate</name>
    </ligand>
</feature>
<dbReference type="HAMAP" id="MF_00020">
    <property type="entry name" value="Acetate_kinase"/>
    <property type="match status" value="1"/>
</dbReference>
<evidence type="ECO:0000256" key="3">
    <source>
        <dbReference type="ARBA" id="ARBA00022679"/>
    </source>
</evidence>
<evidence type="ECO:0000313" key="12">
    <source>
        <dbReference type="Proteomes" id="UP000484842"/>
    </source>
</evidence>
<dbReference type="PROSITE" id="PS01076">
    <property type="entry name" value="ACETATE_KINASE_2"/>
    <property type="match status" value="1"/>
</dbReference>
<dbReference type="PANTHER" id="PTHR21060">
    <property type="entry name" value="ACETATE KINASE"/>
    <property type="match status" value="1"/>
</dbReference>
<evidence type="ECO:0000256" key="10">
    <source>
        <dbReference type="RuleBase" id="RU003835"/>
    </source>
</evidence>
<dbReference type="InterPro" id="IPR023865">
    <property type="entry name" value="Aliphatic_acid_kinase_CS"/>
</dbReference>
<dbReference type="RefSeq" id="WP_152871388.1">
    <property type="nucleotide sequence ID" value="NZ_WBSL01000004.1"/>
</dbReference>
<keyword evidence="2 9" id="KW-0963">Cytoplasm</keyword>
<feature type="binding site" evidence="9">
    <location>
        <position position="7"/>
    </location>
    <ligand>
        <name>Mg(2+)</name>
        <dbReference type="ChEBI" id="CHEBI:18420"/>
    </ligand>
</feature>
<comment type="pathway">
    <text evidence="9">Metabolic intermediate biosynthesis; acetyl-CoA biosynthesis; acetyl-CoA from acetate: step 1/2.</text>
</comment>
<comment type="subunit">
    <text evidence="9">Homodimer.</text>
</comment>
<dbReference type="PIRSF" id="PIRSF000722">
    <property type="entry name" value="Acetate_prop_kin"/>
    <property type="match status" value="1"/>
</dbReference>
<proteinExistence type="inferred from homology"/>
<keyword evidence="7 9" id="KW-0067">ATP-binding</keyword>
<dbReference type="GO" id="GO:0006085">
    <property type="term" value="P:acetyl-CoA biosynthetic process"/>
    <property type="evidence" value="ECO:0007669"/>
    <property type="project" value="UniProtKB-UniRule"/>
</dbReference>
<feature type="binding site" evidence="9">
    <location>
        <begin position="202"/>
        <end position="206"/>
    </location>
    <ligand>
        <name>ATP</name>
        <dbReference type="ChEBI" id="CHEBI:30616"/>
    </ligand>
</feature>
<dbReference type="EMBL" id="WBSL01000004">
    <property type="protein sequence ID" value="MPY67057.1"/>
    <property type="molecule type" value="Genomic_DNA"/>
</dbReference>
<comment type="caution">
    <text evidence="11">The sequence shown here is derived from an EMBL/GenBank/DDBJ whole genome shotgun (WGS) entry which is preliminary data.</text>
</comment>
<dbReference type="GO" id="GO:0005524">
    <property type="term" value="F:ATP binding"/>
    <property type="evidence" value="ECO:0007669"/>
    <property type="project" value="UniProtKB-KW"/>
</dbReference>
<dbReference type="InterPro" id="IPR004372">
    <property type="entry name" value="Ac/propionate_kinase"/>
</dbReference>
<dbReference type="GO" id="GO:0008776">
    <property type="term" value="F:acetate kinase activity"/>
    <property type="evidence" value="ECO:0007669"/>
    <property type="project" value="UniProtKB-UniRule"/>
</dbReference>
<accession>A0A7X1NWF9</accession>
<comment type="similarity">
    <text evidence="1 9 10">Belongs to the acetokinase family.</text>
</comment>
<dbReference type="EC" id="2.7.2.1" evidence="9"/>
<evidence type="ECO:0000256" key="2">
    <source>
        <dbReference type="ARBA" id="ARBA00022490"/>
    </source>
</evidence>
<keyword evidence="12" id="KW-1185">Reference proteome</keyword>
<keyword evidence="6 9" id="KW-0418">Kinase</keyword>
<dbReference type="PRINTS" id="PR00471">
    <property type="entry name" value="ACETATEKNASE"/>
</dbReference>
<dbReference type="GO" id="GO:0005829">
    <property type="term" value="C:cytosol"/>
    <property type="evidence" value="ECO:0007669"/>
    <property type="project" value="TreeGrafter"/>
</dbReference>
<evidence type="ECO:0000256" key="5">
    <source>
        <dbReference type="ARBA" id="ARBA00022741"/>
    </source>
</evidence>
<dbReference type="Proteomes" id="UP000484842">
    <property type="component" value="Unassembled WGS sequence"/>
</dbReference>
<dbReference type="Pfam" id="PF00871">
    <property type="entry name" value="Acetate_kinase"/>
    <property type="match status" value="1"/>
</dbReference>
<evidence type="ECO:0000256" key="1">
    <source>
        <dbReference type="ARBA" id="ARBA00008748"/>
    </source>
</evidence>
<reference evidence="11 12" key="1">
    <citation type="submission" date="2019-10" db="EMBL/GenBank/DDBJ databases">
        <title>Deinococcus sp. isolated from soil.</title>
        <authorList>
            <person name="Li Y."/>
            <person name="Wang J."/>
        </authorList>
    </citation>
    <scope>NUCLEOTIDE SEQUENCE [LARGE SCALE GENOMIC DNA]</scope>
    <source>
        <strain evidence="11 12">SDU3-2</strain>
    </source>
</reference>
<feature type="site" description="Transition state stabilizer" evidence="9">
    <location>
        <position position="235"/>
    </location>
</feature>
<feature type="binding site" evidence="9">
    <location>
        <position position="379"/>
    </location>
    <ligand>
        <name>Mg(2+)</name>
        <dbReference type="ChEBI" id="CHEBI:18420"/>
    </ligand>
</feature>
<comment type="cofactor">
    <cofactor evidence="9">
        <name>Mg(2+)</name>
        <dbReference type="ChEBI" id="CHEBI:18420"/>
    </cofactor>
    <cofactor evidence="9">
        <name>Mn(2+)</name>
        <dbReference type="ChEBI" id="CHEBI:29035"/>
    </cofactor>
    <text evidence="9">Mg(2+). Can also accept Mn(2+).</text>
</comment>
<evidence type="ECO:0000256" key="6">
    <source>
        <dbReference type="ARBA" id="ARBA00022777"/>
    </source>
</evidence>
<dbReference type="GO" id="GO:0000287">
    <property type="term" value="F:magnesium ion binding"/>
    <property type="evidence" value="ECO:0007669"/>
    <property type="project" value="UniProtKB-UniRule"/>
</dbReference>
<dbReference type="SUPFAM" id="SSF53067">
    <property type="entry name" value="Actin-like ATPase domain"/>
    <property type="match status" value="2"/>
</dbReference>
<evidence type="ECO:0000256" key="8">
    <source>
        <dbReference type="ARBA" id="ARBA00022842"/>
    </source>
</evidence>
<name>A0A7X1NWF9_9DEIO</name>
<keyword evidence="8 9" id="KW-0460">Magnesium</keyword>
<feature type="binding site" evidence="9">
    <location>
        <begin position="277"/>
        <end position="279"/>
    </location>
    <ligand>
        <name>ATP</name>
        <dbReference type="ChEBI" id="CHEBI:30616"/>
    </ligand>
</feature>
<evidence type="ECO:0000256" key="4">
    <source>
        <dbReference type="ARBA" id="ARBA00022723"/>
    </source>
</evidence>
<comment type="function">
    <text evidence="9">Catalyzes the formation of acetyl phosphate from acetate and ATP. Can also catalyze the reverse reaction.</text>
</comment>
<feature type="binding site" evidence="9">
    <location>
        <position position="14"/>
    </location>
    <ligand>
        <name>ATP</name>
        <dbReference type="ChEBI" id="CHEBI:30616"/>
    </ligand>
</feature>
<sequence>MWTLVVNCGSSSLKFALLRPDTPDVPLAGLAERLGTDAASVRVDRAGERVTVPLPGGGYPEAFGVVLAELGALDLREQVGAVGHRVVHGGDLFSAPALLTPEVLDAVRACVPLAPLHNPANIAGIEAAQAAFGDVPHVAVFDTAFHQTMPEVAYRYAVPESWYRQHGVRRYGFHGTSHAYVAGEAARMLDRPLEDLNLVTAHLGNGASVCAVAGGRSADSSMGLTPLEGLVMGTRSGDVDPGLHDFIAREAGLSLTQVTAALNKESGLLGLSGLSNDMRELEEAAGRGHAGARLAVEVFVYRLAKTVAGMAVALGRLDGLVFTGGIGENSAAVRSATLERLGLLGFHLDAEANARAVRGQGGVITTPESLPALVVNTNEERMIARETAQLVARGL</sequence>
<evidence type="ECO:0000313" key="11">
    <source>
        <dbReference type="EMBL" id="MPY67057.1"/>
    </source>
</evidence>
<keyword evidence="5 9" id="KW-0547">Nucleotide-binding</keyword>
<feature type="site" description="Transition state stabilizer" evidence="9">
    <location>
        <position position="174"/>
    </location>
</feature>
<comment type="catalytic activity">
    <reaction evidence="9">
        <text>acetate + ATP = acetyl phosphate + ADP</text>
        <dbReference type="Rhea" id="RHEA:11352"/>
        <dbReference type="ChEBI" id="CHEBI:22191"/>
        <dbReference type="ChEBI" id="CHEBI:30089"/>
        <dbReference type="ChEBI" id="CHEBI:30616"/>
        <dbReference type="ChEBI" id="CHEBI:456216"/>
        <dbReference type="EC" id="2.7.2.1"/>
    </reaction>
</comment>
<feature type="active site" description="Proton donor/acceptor" evidence="9">
    <location>
        <position position="142"/>
    </location>
</feature>